<organism evidence="1 2">
    <name type="scientific">Pisolithus tinctorius Marx 270</name>
    <dbReference type="NCBI Taxonomy" id="870435"/>
    <lineage>
        <taxon>Eukaryota</taxon>
        <taxon>Fungi</taxon>
        <taxon>Dikarya</taxon>
        <taxon>Basidiomycota</taxon>
        <taxon>Agaricomycotina</taxon>
        <taxon>Agaricomycetes</taxon>
        <taxon>Agaricomycetidae</taxon>
        <taxon>Boletales</taxon>
        <taxon>Sclerodermatineae</taxon>
        <taxon>Pisolithaceae</taxon>
        <taxon>Pisolithus</taxon>
    </lineage>
</organism>
<accession>A0A0C3P321</accession>
<evidence type="ECO:0000313" key="1">
    <source>
        <dbReference type="EMBL" id="KIO01704.1"/>
    </source>
</evidence>
<dbReference type="EMBL" id="KN831986">
    <property type="protein sequence ID" value="KIO01704.1"/>
    <property type="molecule type" value="Genomic_DNA"/>
</dbReference>
<dbReference type="STRING" id="870435.A0A0C3P321"/>
<dbReference type="OrthoDB" id="2682986at2759"/>
<gene>
    <name evidence="1" type="ORF">M404DRAFT_149320</name>
</gene>
<evidence type="ECO:0000313" key="2">
    <source>
        <dbReference type="Proteomes" id="UP000054217"/>
    </source>
</evidence>
<reference evidence="1 2" key="1">
    <citation type="submission" date="2014-04" db="EMBL/GenBank/DDBJ databases">
        <authorList>
            <consortium name="DOE Joint Genome Institute"/>
            <person name="Kuo A."/>
            <person name="Kohler A."/>
            <person name="Costa M.D."/>
            <person name="Nagy L.G."/>
            <person name="Floudas D."/>
            <person name="Copeland A."/>
            <person name="Barry K.W."/>
            <person name="Cichocki N."/>
            <person name="Veneault-Fourrey C."/>
            <person name="LaButti K."/>
            <person name="Lindquist E.A."/>
            <person name="Lipzen A."/>
            <person name="Lundell T."/>
            <person name="Morin E."/>
            <person name="Murat C."/>
            <person name="Sun H."/>
            <person name="Tunlid A."/>
            <person name="Henrissat B."/>
            <person name="Grigoriev I.V."/>
            <person name="Hibbett D.S."/>
            <person name="Martin F."/>
            <person name="Nordberg H.P."/>
            <person name="Cantor M.N."/>
            <person name="Hua S.X."/>
        </authorList>
    </citation>
    <scope>NUCLEOTIDE SEQUENCE [LARGE SCALE GENOMIC DNA]</scope>
    <source>
        <strain evidence="1 2">Marx 270</strain>
    </source>
</reference>
<keyword evidence="2" id="KW-1185">Reference proteome</keyword>
<dbReference type="AlphaFoldDB" id="A0A0C3P321"/>
<dbReference type="HOGENOM" id="CLU_1911705_0_0_1"/>
<dbReference type="InParanoid" id="A0A0C3P321"/>
<name>A0A0C3P321_PISTI</name>
<sequence>LKECATSDIIMTATPITTKAHDLYIMGQWMGIPGFDNHNEFLELNKEINRTNHQDSKPLHEAGIEGSIISSIFIGIHNQNTPDLLSPEITHEWMVKICDQFAHHIICQMINSVDHAGTKLFSLKPYLEHTLRL</sequence>
<feature type="non-terminal residue" evidence="1">
    <location>
        <position position="1"/>
    </location>
</feature>
<dbReference type="Proteomes" id="UP000054217">
    <property type="component" value="Unassembled WGS sequence"/>
</dbReference>
<protein>
    <submittedName>
        <fullName evidence="1">Uncharacterized protein</fullName>
    </submittedName>
</protein>
<reference evidence="2" key="2">
    <citation type="submission" date="2015-01" db="EMBL/GenBank/DDBJ databases">
        <title>Evolutionary Origins and Diversification of the Mycorrhizal Mutualists.</title>
        <authorList>
            <consortium name="DOE Joint Genome Institute"/>
            <consortium name="Mycorrhizal Genomics Consortium"/>
            <person name="Kohler A."/>
            <person name="Kuo A."/>
            <person name="Nagy L.G."/>
            <person name="Floudas D."/>
            <person name="Copeland A."/>
            <person name="Barry K.W."/>
            <person name="Cichocki N."/>
            <person name="Veneault-Fourrey C."/>
            <person name="LaButti K."/>
            <person name="Lindquist E.A."/>
            <person name="Lipzen A."/>
            <person name="Lundell T."/>
            <person name="Morin E."/>
            <person name="Murat C."/>
            <person name="Riley R."/>
            <person name="Ohm R."/>
            <person name="Sun H."/>
            <person name="Tunlid A."/>
            <person name="Henrissat B."/>
            <person name="Grigoriev I.V."/>
            <person name="Hibbett D.S."/>
            <person name="Martin F."/>
        </authorList>
    </citation>
    <scope>NUCLEOTIDE SEQUENCE [LARGE SCALE GENOMIC DNA]</scope>
    <source>
        <strain evidence="2">Marx 270</strain>
    </source>
</reference>
<proteinExistence type="predicted"/>